<sequence>MTSPRVLDRRWWAYALIAAAVCYLTWVFDEAVNPALDPLRSYVSEYAADDQPGAWFFRIGDVLTGTLAGAAAVMFAKRASDIVVKAAWWSVVVFGVATLLDAGPFTLTCAPSIDATCRAAEQAGTLPVPDQVHSVASVLSAAAILVAAFGFAVTSRAPLMWGLAVLLALATAATLIAVLGDTDVGVVQRLQLLLTSVWLTALGWRWRTS</sequence>
<keyword evidence="1" id="KW-0472">Membrane</keyword>
<dbReference type="AlphaFoldDB" id="A0A9W6SE49"/>
<evidence type="ECO:0000313" key="3">
    <source>
        <dbReference type="Proteomes" id="UP001165079"/>
    </source>
</evidence>
<reference evidence="2" key="1">
    <citation type="submission" date="2023-03" db="EMBL/GenBank/DDBJ databases">
        <title>Actinorhabdospora filicis NBRC 111898.</title>
        <authorList>
            <person name="Ichikawa N."/>
            <person name="Sato H."/>
            <person name="Tonouchi N."/>
        </authorList>
    </citation>
    <scope>NUCLEOTIDE SEQUENCE</scope>
    <source>
        <strain evidence="2">NBRC 111898</strain>
    </source>
</reference>
<feature type="transmembrane region" description="Helical" evidence="1">
    <location>
        <begin position="12"/>
        <end position="28"/>
    </location>
</feature>
<feature type="transmembrane region" description="Helical" evidence="1">
    <location>
        <begin position="82"/>
        <end position="100"/>
    </location>
</feature>
<proteinExistence type="predicted"/>
<dbReference type="Proteomes" id="UP001165079">
    <property type="component" value="Unassembled WGS sequence"/>
</dbReference>
<keyword evidence="1" id="KW-1133">Transmembrane helix</keyword>
<dbReference type="InterPro" id="IPR009339">
    <property type="entry name" value="DUF998"/>
</dbReference>
<organism evidence="2 3">
    <name type="scientific">Actinorhabdospora filicis</name>
    <dbReference type="NCBI Taxonomy" id="1785913"/>
    <lineage>
        <taxon>Bacteria</taxon>
        <taxon>Bacillati</taxon>
        <taxon>Actinomycetota</taxon>
        <taxon>Actinomycetes</taxon>
        <taxon>Micromonosporales</taxon>
        <taxon>Micromonosporaceae</taxon>
        <taxon>Actinorhabdospora</taxon>
    </lineage>
</organism>
<protein>
    <recommendedName>
        <fullName evidence="4">DUF998 domain-containing protein</fullName>
    </recommendedName>
</protein>
<dbReference type="RefSeq" id="WP_285660798.1">
    <property type="nucleotide sequence ID" value="NZ_BSTX01000001.1"/>
</dbReference>
<feature type="transmembrane region" description="Helical" evidence="1">
    <location>
        <begin position="160"/>
        <end position="180"/>
    </location>
</feature>
<keyword evidence="1" id="KW-0812">Transmembrane</keyword>
<keyword evidence="3" id="KW-1185">Reference proteome</keyword>
<gene>
    <name evidence="2" type="ORF">Afil01_03610</name>
</gene>
<evidence type="ECO:0000256" key="1">
    <source>
        <dbReference type="SAM" id="Phobius"/>
    </source>
</evidence>
<accession>A0A9W6SE49</accession>
<feature type="transmembrane region" description="Helical" evidence="1">
    <location>
        <begin position="55"/>
        <end position="75"/>
    </location>
</feature>
<evidence type="ECO:0000313" key="2">
    <source>
        <dbReference type="EMBL" id="GLZ75554.1"/>
    </source>
</evidence>
<dbReference type="Pfam" id="PF06197">
    <property type="entry name" value="DUF998"/>
    <property type="match status" value="1"/>
</dbReference>
<comment type="caution">
    <text evidence="2">The sequence shown here is derived from an EMBL/GenBank/DDBJ whole genome shotgun (WGS) entry which is preliminary data.</text>
</comment>
<evidence type="ECO:0008006" key="4">
    <source>
        <dbReference type="Google" id="ProtNLM"/>
    </source>
</evidence>
<feature type="transmembrane region" description="Helical" evidence="1">
    <location>
        <begin position="135"/>
        <end position="153"/>
    </location>
</feature>
<dbReference type="EMBL" id="BSTX01000001">
    <property type="protein sequence ID" value="GLZ75554.1"/>
    <property type="molecule type" value="Genomic_DNA"/>
</dbReference>
<name>A0A9W6SE49_9ACTN</name>